<evidence type="ECO:0000256" key="7">
    <source>
        <dbReference type="ARBA" id="ARBA00023065"/>
    </source>
</evidence>
<evidence type="ECO:0000313" key="11">
    <source>
        <dbReference type="EMBL" id="ACL75623.1"/>
    </source>
</evidence>
<dbReference type="GO" id="GO:0005886">
    <property type="term" value="C:plasma membrane"/>
    <property type="evidence" value="ECO:0007669"/>
    <property type="project" value="UniProtKB-SubCell"/>
</dbReference>
<evidence type="ECO:0000256" key="8">
    <source>
        <dbReference type="ARBA" id="ARBA00023136"/>
    </source>
</evidence>
<dbReference type="InterPro" id="IPR003705">
    <property type="entry name" value="CbiN"/>
</dbReference>
<keyword evidence="2 10" id="KW-0813">Transport</keyword>
<keyword evidence="7 10" id="KW-0406">Ion transport</keyword>
<keyword evidence="9 10" id="KW-0170">Cobalt</keyword>
<evidence type="ECO:0000256" key="4">
    <source>
        <dbReference type="ARBA" id="ARBA00022573"/>
    </source>
</evidence>
<dbReference type="PANTHER" id="PTHR38662">
    <property type="entry name" value="COBALT TRANSPORT PROTEIN CBIN"/>
    <property type="match status" value="1"/>
</dbReference>
<evidence type="ECO:0000256" key="3">
    <source>
        <dbReference type="ARBA" id="ARBA00022475"/>
    </source>
</evidence>
<keyword evidence="1 10" id="KW-0171">Cobalt transport</keyword>
<comment type="subcellular location">
    <subcellularLocation>
        <location evidence="10">Cell membrane</location>
        <topology evidence="10">Multi-pass membrane protein</topology>
    </subcellularLocation>
</comment>
<keyword evidence="8 10" id="KW-0472">Membrane</keyword>
<dbReference type="Pfam" id="PF02553">
    <property type="entry name" value="CbiN"/>
    <property type="match status" value="1"/>
</dbReference>
<evidence type="ECO:0000256" key="1">
    <source>
        <dbReference type="ARBA" id="ARBA00022426"/>
    </source>
</evidence>
<dbReference type="NCBIfam" id="NF002780">
    <property type="entry name" value="PRK02898.1"/>
    <property type="match status" value="1"/>
</dbReference>
<evidence type="ECO:0000256" key="5">
    <source>
        <dbReference type="ARBA" id="ARBA00022692"/>
    </source>
</evidence>
<evidence type="ECO:0000256" key="10">
    <source>
        <dbReference type="HAMAP-Rule" id="MF_00330"/>
    </source>
</evidence>
<keyword evidence="12" id="KW-1185">Reference proteome</keyword>
<dbReference type="PANTHER" id="PTHR38662:SF1">
    <property type="entry name" value="COBALT TRANSPORT PROTEIN CBIN"/>
    <property type="match status" value="1"/>
</dbReference>
<dbReference type="GO" id="GO:0015087">
    <property type="term" value="F:cobalt ion transmembrane transporter activity"/>
    <property type="evidence" value="ECO:0007669"/>
    <property type="project" value="UniProtKB-UniRule"/>
</dbReference>
<dbReference type="HAMAP" id="MF_00330">
    <property type="entry name" value="CbiN"/>
    <property type="match status" value="1"/>
</dbReference>
<proteinExistence type="inferred from homology"/>
<feature type="transmembrane region" description="Helical" evidence="10">
    <location>
        <begin position="65"/>
        <end position="83"/>
    </location>
</feature>
<dbReference type="OrthoDB" id="1551318at2"/>
<reference evidence="11 12" key="1">
    <citation type="submission" date="2009-01" db="EMBL/GenBank/DDBJ databases">
        <title>Complete sequence of Clostridium cellulolyticum H10.</title>
        <authorList>
            <consortium name="US DOE Joint Genome Institute"/>
            <person name="Lucas S."/>
            <person name="Copeland A."/>
            <person name="Lapidus A."/>
            <person name="Glavina del Rio T."/>
            <person name="Dalin E."/>
            <person name="Tice H."/>
            <person name="Bruce D."/>
            <person name="Goodwin L."/>
            <person name="Pitluck S."/>
            <person name="Chertkov O."/>
            <person name="Saunders E."/>
            <person name="Brettin T."/>
            <person name="Detter J.C."/>
            <person name="Han C."/>
            <person name="Larimer F."/>
            <person name="Land M."/>
            <person name="Hauser L."/>
            <person name="Kyrpides N."/>
            <person name="Ivanova N."/>
            <person name="Zhou J."/>
            <person name="Richardson P."/>
        </authorList>
    </citation>
    <scope>NUCLEOTIDE SEQUENCE [LARGE SCALE GENOMIC DNA]</scope>
    <source>
        <strain evidence="12">ATCC 35319 / DSM 5812 / JCM 6584 / H10</strain>
    </source>
</reference>
<dbReference type="EMBL" id="CP001348">
    <property type="protein sequence ID" value="ACL75623.1"/>
    <property type="molecule type" value="Genomic_DNA"/>
</dbReference>
<dbReference type="KEGG" id="cce:Ccel_1267"/>
<comment type="pathway">
    <text evidence="10">Cofactor biosynthesis; adenosylcobalamin biosynthesis.</text>
</comment>
<evidence type="ECO:0000313" key="12">
    <source>
        <dbReference type="Proteomes" id="UP000001349"/>
    </source>
</evidence>
<keyword evidence="6 10" id="KW-1133">Transmembrane helix</keyword>
<protein>
    <recommendedName>
        <fullName evidence="10">Cobalt transport protein CbiN</fullName>
    </recommendedName>
    <alternativeName>
        <fullName evidence="10">Energy-coupling factor transporter probable substrate-capture protein CbiN</fullName>
        <shortName evidence="10">ECF transporter S component CbiN</shortName>
    </alternativeName>
</protein>
<dbReference type="STRING" id="394503.Ccel_1267"/>
<comment type="function">
    <text evidence="10">Part of the energy-coupling factor (ECF) transporter complex CbiMNOQ involved in cobalt import.</text>
</comment>
<comment type="subunit">
    <text evidence="10">Forms an energy-coupling factor (ECF) transporter complex composed of an ATP-binding protein (A component, CbiO), a transmembrane protein (T component, CbiQ) and 2 possible substrate-capture proteins (S components, CbiM and CbiN) of unknown stoichimetry.</text>
</comment>
<dbReference type="eggNOG" id="COG1930">
    <property type="taxonomic scope" value="Bacteria"/>
</dbReference>
<evidence type="ECO:0000256" key="6">
    <source>
        <dbReference type="ARBA" id="ARBA00022989"/>
    </source>
</evidence>
<keyword evidence="3 10" id="KW-1003">Cell membrane</keyword>
<evidence type="ECO:0000256" key="9">
    <source>
        <dbReference type="ARBA" id="ARBA00023285"/>
    </source>
</evidence>
<dbReference type="HOGENOM" id="CLU_136197_2_0_9"/>
<dbReference type="NCBIfam" id="TIGR01165">
    <property type="entry name" value="cbiN"/>
    <property type="match status" value="1"/>
</dbReference>
<dbReference type="RefSeq" id="WP_015924772.1">
    <property type="nucleotide sequence ID" value="NC_011898.1"/>
</dbReference>
<comment type="caution">
    <text evidence="10">Lacks conserved residue(s) required for the propagation of feature annotation.</text>
</comment>
<evidence type="ECO:0000256" key="2">
    <source>
        <dbReference type="ARBA" id="ARBA00022448"/>
    </source>
</evidence>
<gene>
    <name evidence="10" type="primary">cbiN</name>
    <name evidence="11" type="ordered locus">Ccel_1267</name>
</gene>
<name>B8I0P8_RUMCH</name>
<keyword evidence="4 10" id="KW-0169">Cobalamin biosynthesis</keyword>
<sequence length="97" mass="10433" precursor="true">MKLWKKNLILLVIVVVILAAPPIFIKNAEFAGADGLAEEQITKIAPDYKPWFESLFEPKSGEIESLLFALQAAIGAGVVGFILGRMTSVKGKSGSET</sequence>
<dbReference type="GO" id="GO:0009236">
    <property type="term" value="P:cobalamin biosynthetic process"/>
    <property type="evidence" value="ECO:0007669"/>
    <property type="project" value="UniProtKB-UniRule"/>
</dbReference>
<comment type="similarity">
    <text evidence="10">Belongs to the CbiN family.</text>
</comment>
<keyword evidence="5 10" id="KW-0812">Transmembrane</keyword>
<dbReference type="Proteomes" id="UP000001349">
    <property type="component" value="Chromosome"/>
</dbReference>
<dbReference type="AlphaFoldDB" id="B8I0P8"/>
<dbReference type="UniPathway" id="UPA00148"/>
<accession>B8I0P8</accession>
<organism evidence="11 12">
    <name type="scientific">Ruminiclostridium cellulolyticum (strain ATCC 35319 / DSM 5812 / JCM 6584 / H10)</name>
    <name type="common">Clostridium cellulolyticum</name>
    <dbReference type="NCBI Taxonomy" id="394503"/>
    <lineage>
        <taxon>Bacteria</taxon>
        <taxon>Bacillati</taxon>
        <taxon>Bacillota</taxon>
        <taxon>Clostridia</taxon>
        <taxon>Eubacteriales</taxon>
        <taxon>Oscillospiraceae</taxon>
        <taxon>Ruminiclostridium</taxon>
    </lineage>
</organism>